<feature type="domain" description="C2H2-type" evidence="9">
    <location>
        <begin position="36"/>
        <end position="64"/>
    </location>
</feature>
<organism evidence="10 11">
    <name type="scientific">Australozyma saopauloensis</name>
    <dbReference type="NCBI Taxonomy" id="291208"/>
    <lineage>
        <taxon>Eukaryota</taxon>
        <taxon>Fungi</taxon>
        <taxon>Dikarya</taxon>
        <taxon>Ascomycota</taxon>
        <taxon>Saccharomycotina</taxon>
        <taxon>Pichiomycetes</taxon>
        <taxon>Metschnikowiaceae</taxon>
        <taxon>Australozyma</taxon>
    </lineage>
</organism>
<dbReference type="PROSITE" id="PS00028">
    <property type="entry name" value="ZINC_FINGER_C2H2_1"/>
    <property type="match status" value="2"/>
</dbReference>
<feature type="compositionally biased region" description="Polar residues" evidence="8">
    <location>
        <begin position="140"/>
        <end position="149"/>
    </location>
</feature>
<dbReference type="AlphaFoldDB" id="A0AAX4HHL2"/>
<accession>A0AAX4HHL2</accession>
<evidence type="ECO:0000256" key="5">
    <source>
        <dbReference type="ARBA" id="ARBA00022833"/>
    </source>
</evidence>
<protein>
    <recommendedName>
        <fullName evidence="9">C2H2-type domain-containing protein</fullName>
    </recommendedName>
</protein>
<proteinExistence type="predicted"/>
<dbReference type="PANTHER" id="PTHR40626:SF34">
    <property type="entry name" value="ZINC FINGER PROTEIN YGR067C"/>
    <property type="match status" value="1"/>
</dbReference>
<keyword evidence="3" id="KW-0677">Repeat</keyword>
<keyword evidence="2" id="KW-0479">Metal-binding</keyword>
<dbReference type="GO" id="GO:0008270">
    <property type="term" value="F:zinc ion binding"/>
    <property type="evidence" value="ECO:0007669"/>
    <property type="project" value="UniProtKB-KW"/>
</dbReference>
<comment type="subcellular location">
    <subcellularLocation>
        <location evidence="1">Nucleus</location>
    </subcellularLocation>
</comment>
<dbReference type="PROSITE" id="PS50157">
    <property type="entry name" value="ZINC_FINGER_C2H2_2"/>
    <property type="match status" value="2"/>
</dbReference>
<dbReference type="GO" id="GO:0000785">
    <property type="term" value="C:chromatin"/>
    <property type="evidence" value="ECO:0007669"/>
    <property type="project" value="TreeGrafter"/>
</dbReference>
<dbReference type="SMART" id="SM00355">
    <property type="entry name" value="ZnF_C2H2"/>
    <property type="match status" value="2"/>
</dbReference>
<dbReference type="GO" id="GO:0000981">
    <property type="term" value="F:DNA-binding transcription factor activity, RNA polymerase II-specific"/>
    <property type="evidence" value="ECO:0007669"/>
    <property type="project" value="InterPro"/>
</dbReference>
<feature type="domain" description="C2H2-type" evidence="9">
    <location>
        <begin position="8"/>
        <end position="35"/>
    </location>
</feature>
<evidence type="ECO:0000256" key="4">
    <source>
        <dbReference type="ARBA" id="ARBA00022771"/>
    </source>
</evidence>
<dbReference type="GeneID" id="88176053"/>
<dbReference type="RefSeq" id="XP_062879975.1">
    <property type="nucleotide sequence ID" value="XM_063023905.1"/>
</dbReference>
<keyword evidence="11" id="KW-1185">Reference proteome</keyword>
<evidence type="ECO:0000256" key="7">
    <source>
        <dbReference type="PROSITE-ProRule" id="PRU00042"/>
    </source>
</evidence>
<dbReference type="SUPFAM" id="SSF57667">
    <property type="entry name" value="beta-beta-alpha zinc fingers"/>
    <property type="match status" value="1"/>
</dbReference>
<keyword evidence="4 7" id="KW-0863">Zinc-finger</keyword>
<reference evidence="10 11" key="1">
    <citation type="submission" date="2023-10" db="EMBL/GenBank/DDBJ databases">
        <title>Draft Genome Sequence of Candida saopaulonensis from a very Premature Infant with Sepsis.</title>
        <authorList>
            <person name="Ning Y."/>
            <person name="Dai R."/>
            <person name="Xiao M."/>
            <person name="Xu Y."/>
            <person name="Yan Q."/>
            <person name="Zhang L."/>
        </authorList>
    </citation>
    <scope>NUCLEOTIDE SEQUENCE [LARGE SCALE GENOMIC DNA]</scope>
    <source>
        <strain evidence="10 11">19XY460</strain>
    </source>
</reference>
<feature type="region of interest" description="Disordered" evidence="8">
    <location>
        <begin position="65"/>
        <end position="149"/>
    </location>
</feature>
<dbReference type="InterPro" id="IPR013087">
    <property type="entry name" value="Znf_C2H2_type"/>
</dbReference>
<dbReference type="EMBL" id="CP138900">
    <property type="protein sequence ID" value="WPK27597.1"/>
    <property type="molecule type" value="Genomic_DNA"/>
</dbReference>
<dbReference type="Gene3D" id="3.30.160.60">
    <property type="entry name" value="Classic Zinc Finger"/>
    <property type="match status" value="2"/>
</dbReference>
<evidence type="ECO:0000256" key="3">
    <source>
        <dbReference type="ARBA" id="ARBA00022737"/>
    </source>
</evidence>
<keyword evidence="5" id="KW-0862">Zinc</keyword>
<evidence type="ECO:0000256" key="6">
    <source>
        <dbReference type="ARBA" id="ARBA00023242"/>
    </source>
</evidence>
<dbReference type="Proteomes" id="UP001338582">
    <property type="component" value="Chromosome 7"/>
</dbReference>
<feature type="compositionally biased region" description="Low complexity" evidence="8">
    <location>
        <begin position="120"/>
        <end position="131"/>
    </location>
</feature>
<sequence length="882" mass="99049">MAAPLKKYICTYCARAFTRSEHKQRHERSHTNEKPFHCLYCTSAFVRRDLLQRHCRTVHHIHRVSRKGLREKDSATSKLLPTPDYPPVLESQAKQRSSSESFESSKAQLSNREATHLECSVDSASSSSLRSGMEWPVSPPLSSGETQLRSSSLGDANLIASARVLLQLAPQKADVAELPSLNYLPRTPATSIVATSDLRSPKTLPRAHGSIAMLPRSSLQYQLTSAPGIELQYERLLSAAESIEQFFDKRHQDVSISDMFLLGFSILSESPLLLRSRYASFEPVYLNEYLQGTPLSDFDIGVGFTVSAIGATSMAGSSEKIREDSKMLINKAWTFLIEHLIPRHTLLENQLEVLKNLYLLAQTYLHYFGSDLMIGYLEDTTQAVLEKLSHSKDSIATEVMKPYMEIVWNIYIIVSKHRASSSPPKFYTWALSQTLEDYLSLSQIMLSFSKGSISMQQEFLVQIVACTFTNEVNKLASENSLAIFSSREDLNEALKTAQSSLIMAGSNTTKPDLFHLFSKKMQQNCPEQLKQHLKDRTCQISSPFQWEILAQTVREGFLGEKLFNFVSTYSNSLFETIANQLIDFMGAFARKEEYETKSIGRITALSTVSYSLALNGKLLRMKQFADLFDEVRLKKLDSVNLSSFVLEWFISLCSSLLSLFSSQIRFQLDRFISESQALQGLLHMTEAYLIHSGVTSTETIYQLYRNLAATAELWLSTNQDHFKDFRTHLTRFFDEVFLIAYTRDHFQLENVHLSNGSLLLKEKNEGANIGKERRSVSLSAPQKSSNFGSDQASIGGNYVLIKPKEALPSIVLPSLEKAPGATLPPFLGVSGVHLPQVSGLQGQFGHNIQSVSFLALKNPPFVLPPIQHSFKGNEQNDRALLN</sequence>
<dbReference type="InterPro" id="IPR036236">
    <property type="entry name" value="Znf_C2H2_sf"/>
</dbReference>
<evidence type="ECO:0000256" key="2">
    <source>
        <dbReference type="ARBA" id="ARBA00022723"/>
    </source>
</evidence>
<evidence type="ECO:0000256" key="1">
    <source>
        <dbReference type="ARBA" id="ARBA00004123"/>
    </source>
</evidence>
<dbReference type="GO" id="GO:0000978">
    <property type="term" value="F:RNA polymerase II cis-regulatory region sequence-specific DNA binding"/>
    <property type="evidence" value="ECO:0007669"/>
    <property type="project" value="InterPro"/>
</dbReference>
<evidence type="ECO:0000256" key="8">
    <source>
        <dbReference type="SAM" id="MobiDB-lite"/>
    </source>
</evidence>
<name>A0AAX4HHL2_9ASCO</name>
<dbReference type="InterPro" id="IPR051059">
    <property type="entry name" value="VerF-like"/>
</dbReference>
<evidence type="ECO:0000313" key="11">
    <source>
        <dbReference type="Proteomes" id="UP001338582"/>
    </source>
</evidence>
<dbReference type="KEGG" id="asau:88176053"/>
<keyword evidence="6" id="KW-0539">Nucleus</keyword>
<gene>
    <name evidence="10" type="ORF">PUMCH_004993</name>
</gene>
<dbReference type="PANTHER" id="PTHR40626">
    <property type="entry name" value="MIP31509P"/>
    <property type="match status" value="1"/>
</dbReference>
<evidence type="ECO:0000313" key="10">
    <source>
        <dbReference type="EMBL" id="WPK27597.1"/>
    </source>
</evidence>
<evidence type="ECO:0000259" key="9">
    <source>
        <dbReference type="PROSITE" id="PS50157"/>
    </source>
</evidence>
<dbReference type="GO" id="GO:0005634">
    <property type="term" value="C:nucleus"/>
    <property type="evidence" value="ECO:0007669"/>
    <property type="project" value="UniProtKB-SubCell"/>
</dbReference>